<keyword evidence="4" id="KW-1185">Reference proteome</keyword>
<sequence length="225" mass="25430">MSLEELYYGNFSGSSSDDSFNPEDSLDSDESDDELDEAQGPSSSKAVPEENQQEKIKKIDDIWNEMNTASGQAANSGFTGKGKGRFIETEASAPEATDSSKIEVKQNLEKNSITVTNKNLPDSKDELKRDRQEIENDNSKKQKLVKPVARKPSKFSQIEAEVGASFKKKLNTVEQSKMKWDKLVEKEDIKAELQNHNKDGYVEKLEFIDRVNDQKNEYIQTLKKP</sequence>
<feature type="compositionally biased region" description="Polar residues" evidence="1">
    <location>
        <begin position="65"/>
        <end position="78"/>
    </location>
</feature>
<protein>
    <submittedName>
        <fullName evidence="3">SWR1-complex protein 5</fullName>
    </submittedName>
</protein>
<feature type="region of interest" description="Disordered" evidence="1">
    <location>
        <begin position="1"/>
        <end position="100"/>
    </location>
</feature>
<name>A0A1R1XN80_9FUNG</name>
<feature type="compositionally biased region" description="Basic and acidic residues" evidence="1">
    <location>
        <begin position="121"/>
        <end position="140"/>
    </location>
</feature>
<dbReference type="InterPro" id="IPR011421">
    <property type="entry name" value="BCNT-C"/>
</dbReference>
<accession>A0A1R1XN80</accession>
<dbReference type="PROSITE" id="PS51279">
    <property type="entry name" value="BCNT_C"/>
    <property type="match status" value="1"/>
</dbReference>
<feature type="compositionally biased region" description="Low complexity" evidence="1">
    <location>
        <begin position="7"/>
        <end position="19"/>
    </location>
</feature>
<gene>
    <name evidence="3" type="ORF">AYI70_g6854</name>
</gene>
<evidence type="ECO:0000313" key="4">
    <source>
        <dbReference type="Proteomes" id="UP000187283"/>
    </source>
</evidence>
<feature type="region of interest" description="Disordered" evidence="1">
    <location>
        <begin position="113"/>
        <end position="151"/>
    </location>
</feature>
<reference evidence="3 4" key="1">
    <citation type="submission" date="2017-01" db="EMBL/GenBank/DDBJ databases">
        <authorList>
            <person name="Mah S.A."/>
            <person name="Swanson W.J."/>
            <person name="Moy G.W."/>
            <person name="Vacquier V.D."/>
        </authorList>
    </citation>
    <scope>NUCLEOTIDE SEQUENCE [LARGE SCALE GENOMIC DNA]</scope>
    <source>
        <strain evidence="3 4">GSMNP</strain>
    </source>
</reference>
<proteinExistence type="predicted"/>
<dbReference type="EMBL" id="LSSN01002467">
    <property type="protein sequence ID" value="OMJ16051.1"/>
    <property type="molecule type" value="Genomic_DNA"/>
</dbReference>
<feature type="compositionally biased region" description="Basic and acidic residues" evidence="1">
    <location>
        <begin position="52"/>
        <end position="61"/>
    </location>
</feature>
<dbReference type="Pfam" id="PF07572">
    <property type="entry name" value="BCNT"/>
    <property type="match status" value="1"/>
</dbReference>
<feature type="compositionally biased region" description="Basic residues" evidence="1">
    <location>
        <begin position="141"/>
        <end position="151"/>
    </location>
</feature>
<dbReference type="OrthoDB" id="445677at2759"/>
<dbReference type="AlphaFoldDB" id="A0A1R1XN80"/>
<evidence type="ECO:0000259" key="2">
    <source>
        <dbReference type="PROSITE" id="PS51279"/>
    </source>
</evidence>
<organism evidence="3 4">
    <name type="scientific">Smittium culicis</name>
    <dbReference type="NCBI Taxonomy" id="133412"/>
    <lineage>
        <taxon>Eukaryota</taxon>
        <taxon>Fungi</taxon>
        <taxon>Fungi incertae sedis</taxon>
        <taxon>Zoopagomycota</taxon>
        <taxon>Kickxellomycotina</taxon>
        <taxon>Harpellomycetes</taxon>
        <taxon>Harpellales</taxon>
        <taxon>Legeriomycetaceae</taxon>
        <taxon>Smittium</taxon>
    </lineage>
</organism>
<evidence type="ECO:0000256" key="1">
    <source>
        <dbReference type="SAM" id="MobiDB-lite"/>
    </source>
</evidence>
<feature type="compositionally biased region" description="Acidic residues" evidence="1">
    <location>
        <begin position="20"/>
        <end position="37"/>
    </location>
</feature>
<dbReference type="STRING" id="133412.A0A1R1XN80"/>
<evidence type="ECO:0000313" key="3">
    <source>
        <dbReference type="EMBL" id="OMJ16051.1"/>
    </source>
</evidence>
<comment type="caution">
    <text evidence="3">The sequence shown here is derived from an EMBL/GenBank/DDBJ whole genome shotgun (WGS) entry which is preliminary data.</text>
</comment>
<dbReference type="Proteomes" id="UP000187283">
    <property type="component" value="Unassembled WGS sequence"/>
</dbReference>
<feature type="domain" description="BCNT-C" evidence="2">
    <location>
        <begin position="149"/>
        <end position="225"/>
    </location>
</feature>